<protein>
    <recommendedName>
        <fullName evidence="3">Lipoprotein</fullName>
    </recommendedName>
</protein>
<dbReference type="AlphaFoldDB" id="I3C5H0"/>
<reference evidence="1 2" key="1">
    <citation type="submission" date="2012-02" db="EMBL/GenBank/DDBJ databases">
        <title>Improved High-Quality Draft genome of Joostella marina DSM 19592.</title>
        <authorList>
            <consortium name="US DOE Joint Genome Institute (JGI-PGF)"/>
            <person name="Lucas S."/>
            <person name="Copeland A."/>
            <person name="Lapidus A."/>
            <person name="Bruce D."/>
            <person name="Goodwin L."/>
            <person name="Pitluck S."/>
            <person name="Peters L."/>
            <person name="Chertkov O."/>
            <person name="Ovchinnikova G."/>
            <person name="Kyrpides N."/>
            <person name="Mavromatis K."/>
            <person name="Detter J.C."/>
            <person name="Han C."/>
            <person name="Land M."/>
            <person name="Hauser L."/>
            <person name="Markowitz V."/>
            <person name="Cheng J.-F."/>
            <person name="Hugenholtz P."/>
            <person name="Woyke T."/>
            <person name="Wu D."/>
            <person name="Tindall B."/>
            <person name="Brambilla E."/>
            <person name="Klenk H.-P."/>
            <person name="Eisen J.A."/>
        </authorList>
    </citation>
    <scope>NUCLEOTIDE SEQUENCE [LARGE SCALE GENOMIC DNA]</scope>
    <source>
        <strain evidence="1 2">DSM 19592</strain>
    </source>
</reference>
<organism evidence="1 2">
    <name type="scientific">Galbibacter orientalis DSM 19592</name>
    <dbReference type="NCBI Taxonomy" id="926559"/>
    <lineage>
        <taxon>Bacteria</taxon>
        <taxon>Pseudomonadati</taxon>
        <taxon>Bacteroidota</taxon>
        <taxon>Flavobacteriia</taxon>
        <taxon>Flavobacteriales</taxon>
        <taxon>Flavobacteriaceae</taxon>
        <taxon>Galbibacter</taxon>
    </lineage>
</organism>
<evidence type="ECO:0000313" key="1">
    <source>
        <dbReference type="EMBL" id="EIJ38863.1"/>
    </source>
</evidence>
<name>I3C5H0_9FLAO</name>
<dbReference type="RefSeq" id="WP_008612161.1">
    <property type="nucleotide sequence ID" value="NZ_JH651379.1"/>
</dbReference>
<dbReference type="OrthoDB" id="1327228at2"/>
<dbReference type="EMBL" id="JH651379">
    <property type="protein sequence ID" value="EIJ38863.1"/>
    <property type="molecule type" value="Genomic_DNA"/>
</dbReference>
<gene>
    <name evidence="1" type="ORF">JoomaDRAFT_1864</name>
</gene>
<dbReference type="STRING" id="926559.JoomaDRAFT_1864"/>
<proteinExistence type="predicted"/>
<dbReference type="HOGENOM" id="CLU_813247_0_0_10"/>
<evidence type="ECO:0008006" key="3">
    <source>
        <dbReference type="Google" id="ProtNLM"/>
    </source>
</evidence>
<keyword evidence="2" id="KW-1185">Reference proteome</keyword>
<dbReference type="eggNOG" id="ENOG5031BXJ">
    <property type="taxonomic scope" value="Bacteria"/>
</dbReference>
<accession>I3C5H0</accession>
<dbReference type="PROSITE" id="PS51257">
    <property type="entry name" value="PROKAR_LIPOPROTEIN"/>
    <property type="match status" value="1"/>
</dbReference>
<evidence type="ECO:0000313" key="2">
    <source>
        <dbReference type="Proteomes" id="UP000004690"/>
    </source>
</evidence>
<dbReference type="Proteomes" id="UP000004690">
    <property type="component" value="Unassembled WGS sequence"/>
</dbReference>
<sequence length="341" mass="37230">MKKIRYIVVGVLGLIFGVSSCSTDDKIVDEVLSNVGTGAILRTISQDNSLLYNDEEKMFEPNSKYTLILEEQDAQKGDLLESVEVYVKYKATDAERFPQGGQELLLEKLSVSDFSEGDRELPVTTVSYSSKTLVEALGIDESKIQGEDRFEFRLVLMLTNGEVFTNTDVGGPVSGGSYFLSPFEYFPIIKCAITESLAGTHTYETINAKAAPGGDGVCSGNILTGEVVWTEKQSGTYASSDMSFGQFEDCYTNRGKATGNGISIVWDCTSLNPVGDVYIDEEGMVTTKDKAQRSLSYNYSIIKVEGSEMTIKFSNAAGDGGQVLVTREGGKNWPEIFSRNN</sequence>